<protein>
    <submittedName>
        <fullName evidence="1">Uncharacterized protein</fullName>
    </submittedName>
</protein>
<dbReference type="RefSeq" id="WP_277734483.1">
    <property type="nucleotide sequence ID" value="NZ_CP120733.1"/>
</dbReference>
<dbReference type="Proteomes" id="UP001222800">
    <property type="component" value="Chromosome"/>
</dbReference>
<name>A0ABY8EHE6_9FIRM</name>
<keyword evidence="2" id="KW-1185">Reference proteome</keyword>
<accession>A0ABY8EHE6</accession>
<evidence type="ECO:0000313" key="2">
    <source>
        <dbReference type="Proteomes" id="UP001222800"/>
    </source>
</evidence>
<evidence type="ECO:0000313" key="1">
    <source>
        <dbReference type="EMBL" id="WFD12181.1"/>
    </source>
</evidence>
<dbReference type="EMBL" id="CP120733">
    <property type="protein sequence ID" value="WFD12181.1"/>
    <property type="molecule type" value="Genomic_DNA"/>
</dbReference>
<sequence>MFKTDDLHIISKSLDYSIANLENYLNKYSEHLCDLDKVDIIYQLKKYEEISCKIRCTVGTNELYNQNIDIYK</sequence>
<reference evidence="1 2" key="1">
    <citation type="submission" date="2023-03" db="EMBL/GenBank/DDBJ databases">
        <title>Complete genome sequence of Tepidibacter sp. SWIR-1, isolated from a deep-sea hydrothermal vent.</title>
        <authorList>
            <person name="Li X."/>
        </authorList>
    </citation>
    <scope>NUCLEOTIDE SEQUENCE [LARGE SCALE GENOMIC DNA]</scope>
    <source>
        <strain evidence="1 2">SWIR-1</strain>
    </source>
</reference>
<proteinExistence type="predicted"/>
<organism evidence="1 2">
    <name type="scientific">Tepidibacter hydrothermalis</name>
    <dbReference type="NCBI Taxonomy" id="3036126"/>
    <lineage>
        <taxon>Bacteria</taxon>
        <taxon>Bacillati</taxon>
        <taxon>Bacillota</taxon>
        <taxon>Clostridia</taxon>
        <taxon>Peptostreptococcales</taxon>
        <taxon>Peptostreptococcaceae</taxon>
        <taxon>Tepidibacter</taxon>
    </lineage>
</organism>
<gene>
    <name evidence="1" type="ORF">P4S50_08885</name>
</gene>